<sequence length="56" mass="6461">MSTKKGSRRFNSEKISNSIATKFEDFDAQIKAFFAEKGFKEGDIIYQSVSIQRDHK</sequence>
<comment type="caution">
    <text evidence="1">The sequence shown here is derived from an EMBL/GenBank/DDBJ whole genome shotgun (WGS) entry which is preliminary data.</text>
</comment>
<dbReference type="RefSeq" id="WP_003755920.1">
    <property type="nucleotide sequence ID" value="NZ_GL538352.1"/>
</dbReference>
<protein>
    <submittedName>
        <fullName evidence="1">Uncharacterized protein</fullName>
    </submittedName>
</protein>
<accession>D7UZE5</accession>
<organism evidence="1 2">
    <name type="scientific">Listeria grayi DSM 20601</name>
    <dbReference type="NCBI Taxonomy" id="525367"/>
    <lineage>
        <taxon>Bacteria</taxon>
        <taxon>Bacillati</taxon>
        <taxon>Bacillota</taxon>
        <taxon>Bacilli</taxon>
        <taxon>Bacillales</taxon>
        <taxon>Listeriaceae</taxon>
        <taxon>Listeria</taxon>
    </lineage>
</organism>
<dbReference type="AlphaFoldDB" id="D7UZE5"/>
<dbReference type="STRING" id="525367.HMPREF0556_12395"/>
<dbReference type="Proteomes" id="UP000010119">
    <property type="component" value="Unassembled WGS sequence"/>
</dbReference>
<dbReference type="EMBL" id="ACCR02000005">
    <property type="protein sequence ID" value="EFI83710.1"/>
    <property type="molecule type" value="Genomic_DNA"/>
</dbReference>
<dbReference type="HOGENOM" id="CLU_3008886_0_0_9"/>
<evidence type="ECO:0000313" key="2">
    <source>
        <dbReference type="Proteomes" id="UP000010119"/>
    </source>
</evidence>
<keyword evidence="2" id="KW-1185">Reference proteome</keyword>
<reference evidence="1" key="1">
    <citation type="submission" date="2010-06" db="EMBL/GenBank/DDBJ databases">
        <authorList>
            <person name="Muzny D."/>
            <person name="Qin X."/>
            <person name="Buhay C."/>
            <person name="Dugan-Rocha S."/>
            <person name="Ding Y."/>
            <person name="Chen G."/>
            <person name="Hawes A."/>
            <person name="Holder M."/>
            <person name="Jhangiani S."/>
            <person name="Johnson A."/>
            <person name="Khan Z."/>
            <person name="Li Z."/>
            <person name="Liu W."/>
            <person name="Liu X."/>
            <person name="Perez L."/>
            <person name="Shen H."/>
            <person name="Wang Q."/>
            <person name="Watt J."/>
            <person name="Xi L."/>
            <person name="Xin Y."/>
            <person name="Zhou J."/>
            <person name="Deng J."/>
            <person name="Jiang H."/>
            <person name="Liu Y."/>
            <person name="Qu J."/>
            <person name="Song X.-Z."/>
            <person name="Zhang L."/>
            <person name="Villasana D."/>
            <person name="Johnson A."/>
            <person name="Liu J."/>
            <person name="Liyanage D."/>
            <person name="Lorensuhewa L."/>
            <person name="Robinson T."/>
            <person name="Song A."/>
            <person name="Song B.-B."/>
            <person name="Dinh H."/>
            <person name="Thornton R."/>
            <person name="Coyle M."/>
            <person name="Francisco L."/>
            <person name="Jackson L."/>
            <person name="Javaid M."/>
            <person name="Korchina V."/>
            <person name="Kovar C."/>
            <person name="Mata R."/>
            <person name="Mathew T."/>
            <person name="Ngo R."/>
            <person name="Nguyen L."/>
            <person name="Nguyen N."/>
            <person name="Okwuonu G."/>
            <person name="Ongeri F."/>
            <person name="Pham C."/>
            <person name="Simmons D."/>
            <person name="Wilczek-Boney K."/>
            <person name="Hale W."/>
            <person name="Jakkamsetti A."/>
            <person name="Pham P."/>
            <person name="Ruth R."/>
            <person name="San Lucas F."/>
            <person name="Warren J."/>
            <person name="Zhang J."/>
            <person name="Zhao Z."/>
            <person name="Zhou C."/>
            <person name="Zhu D."/>
            <person name="Lee S."/>
            <person name="Bess C."/>
            <person name="Blankenburg K."/>
            <person name="Forbes L."/>
            <person name="Fu Q."/>
            <person name="Gubbala S."/>
            <person name="Hirani K."/>
            <person name="Jayaseelan J.C."/>
            <person name="Lara F."/>
            <person name="Munidasa M."/>
            <person name="Palculict T."/>
            <person name="Patil S."/>
            <person name="Pu L.-L."/>
            <person name="Saada N."/>
            <person name="Tang L."/>
            <person name="Weissenberger G."/>
            <person name="Zhu Y."/>
            <person name="Hemphill L."/>
            <person name="Shang Y."/>
            <person name="Youmans B."/>
            <person name="Ayvaz T."/>
            <person name="Ross M."/>
            <person name="Santibanez J."/>
            <person name="Aqrawi P."/>
            <person name="Gross S."/>
            <person name="Joshi V."/>
            <person name="Fowler G."/>
            <person name="Nazareth L."/>
            <person name="Reid J."/>
            <person name="Worley K."/>
            <person name="Petrosino J."/>
            <person name="Highlander S."/>
            <person name="Gibbs R."/>
        </authorList>
    </citation>
    <scope>NUCLEOTIDE SEQUENCE [LARGE SCALE GENOMIC DNA]</scope>
    <source>
        <strain evidence="1">DSM 20601</strain>
    </source>
</reference>
<gene>
    <name evidence="1" type="ORF">HMPREF0556_12395</name>
</gene>
<proteinExistence type="predicted"/>
<evidence type="ECO:0000313" key="1">
    <source>
        <dbReference type="EMBL" id="EFI83710.1"/>
    </source>
</evidence>
<name>D7UZE5_LISGR</name>